<evidence type="ECO:0000313" key="2">
    <source>
        <dbReference type="EMBL" id="NNM71617.1"/>
    </source>
</evidence>
<dbReference type="Proteomes" id="UP000564885">
    <property type="component" value="Unassembled WGS sequence"/>
</dbReference>
<evidence type="ECO:0000313" key="3">
    <source>
        <dbReference type="Proteomes" id="UP000564885"/>
    </source>
</evidence>
<name>A0A849I6E9_9HYPH</name>
<dbReference type="Pfam" id="PF07883">
    <property type="entry name" value="Cupin_2"/>
    <property type="match status" value="1"/>
</dbReference>
<dbReference type="SUPFAM" id="SSF51182">
    <property type="entry name" value="RmlC-like cupins"/>
    <property type="match status" value="1"/>
</dbReference>
<dbReference type="InterPro" id="IPR053146">
    <property type="entry name" value="QDO-like"/>
</dbReference>
<gene>
    <name evidence="2" type="ORF">HJG44_04285</name>
</gene>
<dbReference type="Gene3D" id="2.60.120.10">
    <property type="entry name" value="Jelly Rolls"/>
    <property type="match status" value="1"/>
</dbReference>
<proteinExistence type="predicted"/>
<dbReference type="PANTHER" id="PTHR36440">
    <property type="entry name" value="PUTATIVE (AFU_ORTHOLOGUE AFUA_8G07350)-RELATED"/>
    <property type="match status" value="1"/>
</dbReference>
<comment type="caution">
    <text evidence="2">The sequence shown here is derived from an EMBL/GenBank/DDBJ whole genome shotgun (WGS) entry which is preliminary data.</text>
</comment>
<dbReference type="InterPro" id="IPR011051">
    <property type="entry name" value="RmlC_Cupin_sf"/>
</dbReference>
<evidence type="ECO:0000259" key="1">
    <source>
        <dbReference type="Pfam" id="PF07883"/>
    </source>
</evidence>
<sequence length="164" mass="17495">MNALAQVARLPDAAAVHSTRGLVVSRPEDARPFEAIPGEMISIRVHSSQVGGHFAILESLLQPRCGPPLHTHREDETFQVLEGTMTFLCEGRRLEGGPGTIVHVPAGMAHAWANLTDRPARMLVTLSPGGLEDIFAQLAGRSPAEFGELVERYGSVIVGGPISS</sequence>
<dbReference type="EMBL" id="JABEPP010000001">
    <property type="protein sequence ID" value="NNM71617.1"/>
    <property type="molecule type" value="Genomic_DNA"/>
</dbReference>
<protein>
    <submittedName>
        <fullName evidence="2">Cupin domain-containing protein</fullName>
    </submittedName>
</protein>
<accession>A0A849I6E9</accession>
<feature type="domain" description="Cupin type-2" evidence="1">
    <location>
        <begin position="61"/>
        <end position="124"/>
    </location>
</feature>
<dbReference type="RefSeq" id="WP_171217058.1">
    <property type="nucleotide sequence ID" value="NZ_JABEPP010000001.1"/>
</dbReference>
<dbReference type="InterPro" id="IPR013096">
    <property type="entry name" value="Cupin_2"/>
</dbReference>
<dbReference type="AlphaFoldDB" id="A0A849I6E9"/>
<organism evidence="2 3">
    <name type="scientific">Enterovirga aerilata</name>
    <dbReference type="NCBI Taxonomy" id="2730920"/>
    <lineage>
        <taxon>Bacteria</taxon>
        <taxon>Pseudomonadati</taxon>
        <taxon>Pseudomonadota</taxon>
        <taxon>Alphaproteobacteria</taxon>
        <taxon>Hyphomicrobiales</taxon>
        <taxon>Methylobacteriaceae</taxon>
        <taxon>Enterovirga</taxon>
    </lineage>
</organism>
<keyword evidence="3" id="KW-1185">Reference proteome</keyword>
<dbReference type="PANTHER" id="PTHR36440:SF1">
    <property type="entry name" value="PUTATIVE (AFU_ORTHOLOGUE AFUA_8G07350)-RELATED"/>
    <property type="match status" value="1"/>
</dbReference>
<reference evidence="2 3" key="1">
    <citation type="submission" date="2020-04" db="EMBL/GenBank/DDBJ databases">
        <title>Enterovirga sp. isolate from soil.</title>
        <authorList>
            <person name="Chea S."/>
            <person name="Kim D.-U."/>
        </authorList>
    </citation>
    <scope>NUCLEOTIDE SEQUENCE [LARGE SCALE GENOMIC DNA]</scope>
    <source>
        <strain evidence="2 3">DB1703</strain>
    </source>
</reference>
<dbReference type="InterPro" id="IPR014710">
    <property type="entry name" value="RmlC-like_jellyroll"/>
</dbReference>